<sequence length="182" mass="20496">MGILHLGEYRMSFFVKKIKKKPRHASSGRAAPSGGINAAAMRATETSSPFFFVLPPFSSQLAFLFVLFIHSMLERKKQKCQEYFVPQHARRMWIGSAEEVCVVKGENSLPASQTQNPFVLGLEFKTRRKKKNEKPSGAQYSLPKSTRALDAGGGSAKENPRSTHQDRTVRARTIPSVRSRRW</sequence>
<evidence type="ECO:0000256" key="1">
    <source>
        <dbReference type="SAM" id="MobiDB-lite"/>
    </source>
</evidence>
<accession>A0A804MAA1</accession>
<dbReference type="EnsemblPlants" id="Zm00001eb070420_T001">
    <property type="protein sequence ID" value="Zm00001eb070420_P001"/>
    <property type="gene ID" value="Zm00001eb070420"/>
</dbReference>
<feature type="region of interest" description="Disordered" evidence="1">
    <location>
        <begin position="129"/>
        <end position="182"/>
    </location>
</feature>
<feature type="transmembrane region" description="Helical" evidence="2">
    <location>
        <begin position="50"/>
        <end position="69"/>
    </location>
</feature>
<name>A0A804MAA1_MAIZE</name>
<keyword evidence="2" id="KW-1133">Transmembrane helix</keyword>
<keyword evidence="2" id="KW-0812">Transmembrane</keyword>
<organism evidence="3 4">
    <name type="scientific">Zea mays</name>
    <name type="common">Maize</name>
    <dbReference type="NCBI Taxonomy" id="4577"/>
    <lineage>
        <taxon>Eukaryota</taxon>
        <taxon>Viridiplantae</taxon>
        <taxon>Streptophyta</taxon>
        <taxon>Embryophyta</taxon>
        <taxon>Tracheophyta</taxon>
        <taxon>Spermatophyta</taxon>
        <taxon>Magnoliopsida</taxon>
        <taxon>Liliopsida</taxon>
        <taxon>Poales</taxon>
        <taxon>Poaceae</taxon>
        <taxon>PACMAD clade</taxon>
        <taxon>Panicoideae</taxon>
        <taxon>Andropogonodae</taxon>
        <taxon>Andropogoneae</taxon>
        <taxon>Tripsacinae</taxon>
        <taxon>Zea</taxon>
    </lineage>
</organism>
<reference evidence="4" key="1">
    <citation type="submission" date="2015-12" db="EMBL/GenBank/DDBJ databases">
        <title>Update maize B73 reference genome by single molecule sequencing technologies.</title>
        <authorList>
            <consortium name="Maize Genome Sequencing Project"/>
            <person name="Ware D."/>
        </authorList>
    </citation>
    <scope>NUCLEOTIDE SEQUENCE [LARGE SCALE GENOMIC DNA]</scope>
    <source>
        <strain evidence="4">cv. B73</strain>
    </source>
</reference>
<feature type="compositionally biased region" description="Basic and acidic residues" evidence="1">
    <location>
        <begin position="158"/>
        <end position="169"/>
    </location>
</feature>
<reference evidence="3" key="3">
    <citation type="submission" date="2021-05" db="UniProtKB">
        <authorList>
            <consortium name="EnsemblPlants"/>
        </authorList>
    </citation>
    <scope>IDENTIFICATION</scope>
    <source>
        <strain evidence="3">cv. B73</strain>
    </source>
</reference>
<evidence type="ECO:0000313" key="4">
    <source>
        <dbReference type="Proteomes" id="UP000007305"/>
    </source>
</evidence>
<keyword evidence="2" id="KW-0472">Membrane</keyword>
<protein>
    <submittedName>
        <fullName evidence="3">Uncharacterized protein</fullName>
    </submittedName>
</protein>
<dbReference type="AlphaFoldDB" id="A0A804MAA1"/>
<dbReference type="Gramene" id="Zm00001eb070420_T001">
    <property type="protein sequence ID" value="Zm00001eb070420_P001"/>
    <property type="gene ID" value="Zm00001eb070420"/>
</dbReference>
<dbReference type="Proteomes" id="UP000007305">
    <property type="component" value="Chromosome 2"/>
</dbReference>
<reference evidence="3" key="2">
    <citation type="submission" date="2019-07" db="EMBL/GenBank/DDBJ databases">
        <authorList>
            <person name="Seetharam A."/>
            <person name="Woodhouse M."/>
            <person name="Cannon E."/>
        </authorList>
    </citation>
    <scope>NUCLEOTIDE SEQUENCE [LARGE SCALE GENOMIC DNA]</scope>
    <source>
        <strain evidence="3">cv. B73</strain>
    </source>
</reference>
<dbReference type="InParanoid" id="A0A804MAA1"/>
<proteinExistence type="predicted"/>
<evidence type="ECO:0000256" key="2">
    <source>
        <dbReference type="SAM" id="Phobius"/>
    </source>
</evidence>
<evidence type="ECO:0000313" key="3">
    <source>
        <dbReference type="EnsemblPlants" id="Zm00001eb070420_P001"/>
    </source>
</evidence>
<keyword evidence="4" id="KW-1185">Reference proteome</keyword>